<reference evidence="8" key="2">
    <citation type="journal article" date="2023" name="BMC Genomics">
        <title>Pest status, molecular evolution, and epigenetic factors derived from the genome assembly of Frankliniella fusca, a thysanopteran phytovirus vector.</title>
        <authorList>
            <person name="Catto M.A."/>
            <person name="Labadie P.E."/>
            <person name="Jacobson A.L."/>
            <person name="Kennedy G.G."/>
            <person name="Srinivasan R."/>
            <person name="Hunt B.G."/>
        </authorList>
    </citation>
    <scope>NUCLEOTIDE SEQUENCE</scope>
    <source>
        <strain evidence="8">PL_HMW_Pooled</strain>
    </source>
</reference>
<reference evidence="8" key="1">
    <citation type="submission" date="2021-07" db="EMBL/GenBank/DDBJ databases">
        <authorList>
            <person name="Catto M.A."/>
            <person name="Jacobson A."/>
            <person name="Kennedy G."/>
            <person name="Labadie P."/>
            <person name="Hunt B.G."/>
            <person name="Srinivasan R."/>
        </authorList>
    </citation>
    <scope>NUCLEOTIDE SEQUENCE</scope>
    <source>
        <strain evidence="8">PL_HMW_Pooled</strain>
        <tissue evidence="8">Head</tissue>
    </source>
</reference>
<evidence type="ECO:0000256" key="1">
    <source>
        <dbReference type="ARBA" id="ARBA00004141"/>
    </source>
</evidence>
<feature type="compositionally biased region" description="Gly residues" evidence="5">
    <location>
        <begin position="240"/>
        <end position="253"/>
    </location>
</feature>
<evidence type="ECO:0000256" key="5">
    <source>
        <dbReference type="SAM" id="MobiDB-lite"/>
    </source>
</evidence>
<dbReference type="PANTHER" id="PTHR22950">
    <property type="entry name" value="AMINO ACID TRANSPORTER"/>
    <property type="match status" value="1"/>
</dbReference>
<feature type="transmembrane region" description="Helical" evidence="6">
    <location>
        <begin position="368"/>
        <end position="388"/>
    </location>
</feature>
<evidence type="ECO:0000259" key="7">
    <source>
        <dbReference type="Pfam" id="PF01490"/>
    </source>
</evidence>
<dbReference type="GO" id="GO:0005774">
    <property type="term" value="C:vacuolar membrane"/>
    <property type="evidence" value="ECO:0007669"/>
    <property type="project" value="TreeGrafter"/>
</dbReference>
<dbReference type="GO" id="GO:0015179">
    <property type="term" value="F:L-amino acid transmembrane transporter activity"/>
    <property type="evidence" value="ECO:0007669"/>
    <property type="project" value="TreeGrafter"/>
</dbReference>
<keyword evidence="9" id="KW-1185">Reference proteome</keyword>
<dbReference type="EMBL" id="JAHWGI010001142">
    <property type="protein sequence ID" value="KAK3923139.1"/>
    <property type="molecule type" value="Genomic_DNA"/>
</dbReference>
<sequence>MLSEGRERDAVCASCILRISLAPPCRRRMIFEDSGGFTGVGRGRPGPAGIGKPHWRIPLREREGTRCGWGAWSWRAVRWGVGSVEGYCPLTNPLPCPAPMEEYSRLDKRGGEENRRTNRETDSHSLVWDRGVVSFGRQVFSPRALLGGGKCLLLVLYRCDRSEKAFGLAMSSRLFYGSCNVENTLTSAVQGKMGKKKEERQPLLVSSNEPLNDTYDRSAIPRPDLRHSPENVVVHLAGGPMEGGSTPDGGQGHPPGKPPKADYDPVLNRNLEHPTSNLDTMIHLLKGNIGSGILAMPDAFSNAGLVVGTIGTLVMGLICTHCMHILVKCAHELCRRSQVPALGFSEVVETAFATGPSRTRHFSHIAKVLVNIFLCITQLGFCCVYFVFVAANIRDVVAHFWIDLDVQVYLGLLLLPMIVLNWVRNLKYLAPVSLFASILTITGLGITFFYMLQGLPRTSSVHAFAPWHKLPLFFGTAIYAFEGIGVVLPLENNMETPQDFSGLTGVLNTGMVIVAALYTSVGFFGYLKYGDKVKGSITLNLPPGDLLAQSVRIMMGLAIFLSYGLQFYVPFNIVWPLIKNKLQTEKAQLYGEYVVRTAIVIFTFILAALIPDLGAVISLVGAVSSSALALIFPPLIEIITFWKVGLGRYNWVLWKDISIVIFGLLGFGFGSYASIENILNGAKS</sequence>
<evidence type="ECO:0000256" key="4">
    <source>
        <dbReference type="ARBA" id="ARBA00023136"/>
    </source>
</evidence>
<evidence type="ECO:0000313" key="8">
    <source>
        <dbReference type="EMBL" id="KAK3923139.1"/>
    </source>
</evidence>
<feature type="transmembrane region" description="Helical" evidence="6">
    <location>
        <begin position="502"/>
        <end position="526"/>
    </location>
</feature>
<feature type="region of interest" description="Disordered" evidence="5">
    <location>
        <begin position="237"/>
        <end position="264"/>
    </location>
</feature>
<dbReference type="AlphaFoldDB" id="A0AAE1HKS2"/>
<keyword evidence="3 6" id="KW-1133">Transmembrane helix</keyword>
<dbReference type="PANTHER" id="PTHR22950:SF349">
    <property type="entry name" value="AMINO ACID TRANSPORTER TRANSMEMBRANE DOMAIN-CONTAINING PROTEIN"/>
    <property type="match status" value="1"/>
</dbReference>
<organism evidence="8 9">
    <name type="scientific">Frankliniella fusca</name>
    <dbReference type="NCBI Taxonomy" id="407009"/>
    <lineage>
        <taxon>Eukaryota</taxon>
        <taxon>Metazoa</taxon>
        <taxon>Ecdysozoa</taxon>
        <taxon>Arthropoda</taxon>
        <taxon>Hexapoda</taxon>
        <taxon>Insecta</taxon>
        <taxon>Pterygota</taxon>
        <taxon>Neoptera</taxon>
        <taxon>Paraneoptera</taxon>
        <taxon>Thysanoptera</taxon>
        <taxon>Terebrantia</taxon>
        <taxon>Thripoidea</taxon>
        <taxon>Thripidae</taxon>
        <taxon>Frankliniella</taxon>
    </lineage>
</organism>
<evidence type="ECO:0000256" key="2">
    <source>
        <dbReference type="ARBA" id="ARBA00022692"/>
    </source>
</evidence>
<dbReference type="Proteomes" id="UP001219518">
    <property type="component" value="Unassembled WGS sequence"/>
</dbReference>
<gene>
    <name evidence="8" type="ORF">KUF71_000221</name>
</gene>
<feature type="transmembrane region" description="Helical" evidence="6">
    <location>
        <begin position="303"/>
        <end position="327"/>
    </location>
</feature>
<dbReference type="InterPro" id="IPR013057">
    <property type="entry name" value="AA_transpt_TM"/>
</dbReference>
<feature type="transmembrane region" description="Helical" evidence="6">
    <location>
        <begin position="590"/>
        <end position="610"/>
    </location>
</feature>
<comment type="caution">
    <text evidence="8">The sequence shown here is derived from an EMBL/GenBank/DDBJ whole genome shotgun (WGS) entry which is preliminary data.</text>
</comment>
<evidence type="ECO:0000313" key="9">
    <source>
        <dbReference type="Proteomes" id="UP001219518"/>
    </source>
</evidence>
<keyword evidence="4 6" id="KW-0472">Membrane</keyword>
<comment type="subcellular location">
    <subcellularLocation>
        <location evidence="1">Membrane</location>
        <topology evidence="1">Multi-pass membrane protein</topology>
    </subcellularLocation>
</comment>
<proteinExistence type="predicted"/>
<feature type="domain" description="Amino acid transporter transmembrane" evidence="7">
    <location>
        <begin position="273"/>
        <end position="675"/>
    </location>
</feature>
<name>A0AAE1HKS2_9NEOP</name>
<feature type="transmembrane region" description="Helical" evidence="6">
    <location>
        <begin position="432"/>
        <end position="452"/>
    </location>
</feature>
<feature type="transmembrane region" description="Helical" evidence="6">
    <location>
        <begin position="657"/>
        <end position="675"/>
    </location>
</feature>
<accession>A0AAE1HKS2</accession>
<feature type="transmembrane region" description="Helical" evidence="6">
    <location>
        <begin position="546"/>
        <end position="569"/>
    </location>
</feature>
<feature type="transmembrane region" description="Helical" evidence="6">
    <location>
        <begin position="472"/>
        <end position="490"/>
    </location>
</feature>
<feature type="transmembrane region" description="Helical" evidence="6">
    <location>
        <begin position="400"/>
        <end position="420"/>
    </location>
</feature>
<evidence type="ECO:0000256" key="3">
    <source>
        <dbReference type="ARBA" id="ARBA00022989"/>
    </source>
</evidence>
<feature type="transmembrane region" description="Helical" evidence="6">
    <location>
        <begin position="616"/>
        <end position="636"/>
    </location>
</feature>
<dbReference type="Pfam" id="PF01490">
    <property type="entry name" value="Aa_trans"/>
    <property type="match status" value="1"/>
</dbReference>
<keyword evidence="2 6" id="KW-0812">Transmembrane</keyword>
<protein>
    <submittedName>
        <fullName evidence="8">Proton-coupled amino acid transporter-like protein pathetic</fullName>
    </submittedName>
</protein>
<evidence type="ECO:0000256" key="6">
    <source>
        <dbReference type="SAM" id="Phobius"/>
    </source>
</evidence>